<keyword evidence="1" id="KW-0812">Transmembrane</keyword>
<reference evidence="2" key="1">
    <citation type="submission" date="2020-07" db="EMBL/GenBank/DDBJ databases">
        <title>Multicomponent nature underlies the extraordinary mechanical properties of spider dragline silk.</title>
        <authorList>
            <person name="Kono N."/>
            <person name="Nakamura H."/>
            <person name="Mori M."/>
            <person name="Yoshida Y."/>
            <person name="Ohtoshi R."/>
            <person name="Malay A.D."/>
            <person name="Moran D.A.P."/>
            <person name="Tomita M."/>
            <person name="Numata K."/>
            <person name="Arakawa K."/>
        </authorList>
    </citation>
    <scope>NUCLEOTIDE SEQUENCE</scope>
</reference>
<evidence type="ECO:0000313" key="3">
    <source>
        <dbReference type="Proteomes" id="UP000887116"/>
    </source>
</evidence>
<dbReference type="EMBL" id="BMAO01020980">
    <property type="protein sequence ID" value="GFQ71113.1"/>
    <property type="molecule type" value="Genomic_DNA"/>
</dbReference>
<accession>A0A8X6G034</accession>
<proteinExistence type="predicted"/>
<protein>
    <submittedName>
        <fullName evidence="2">Uncharacterized protein</fullName>
    </submittedName>
</protein>
<sequence>MSPTEECAEAYCEFAKIIRNSLYYNIFFDVLLLTVSISALFLGMLFINECTRHFELIFMVLLMGVNGLLCSLSRMAPLVFSKLGMVGSKWIFKTCAVIFLTLFALIGFVEMVLMASFAKYVLCSTFVYYMVYVNFGVFLLGILTFFLYVEVLIDALMSLNPNSLLRWMRMLCTC</sequence>
<comment type="caution">
    <text evidence="2">The sequence shown here is derived from an EMBL/GenBank/DDBJ whole genome shotgun (WGS) entry which is preliminary data.</text>
</comment>
<organism evidence="2 3">
    <name type="scientific">Trichonephila clavata</name>
    <name type="common">Joro spider</name>
    <name type="synonym">Nephila clavata</name>
    <dbReference type="NCBI Taxonomy" id="2740835"/>
    <lineage>
        <taxon>Eukaryota</taxon>
        <taxon>Metazoa</taxon>
        <taxon>Ecdysozoa</taxon>
        <taxon>Arthropoda</taxon>
        <taxon>Chelicerata</taxon>
        <taxon>Arachnida</taxon>
        <taxon>Araneae</taxon>
        <taxon>Araneomorphae</taxon>
        <taxon>Entelegynae</taxon>
        <taxon>Araneoidea</taxon>
        <taxon>Nephilidae</taxon>
        <taxon>Trichonephila</taxon>
    </lineage>
</organism>
<feature type="transmembrane region" description="Helical" evidence="1">
    <location>
        <begin position="126"/>
        <end position="149"/>
    </location>
</feature>
<dbReference type="AlphaFoldDB" id="A0A8X6G034"/>
<evidence type="ECO:0000256" key="1">
    <source>
        <dbReference type="SAM" id="Phobius"/>
    </source>
</evidence>
<keyword evidence="1" id="KW-1133">Transmembrane helix</keyword>
<keyword evidence="3" id="KW-1185">Reference proteome</keyword>
<feature type="transmembrane region" description="Helical" evidence="1">
    <location>
        <begin position="26"/>
        <end position="47"/>
    </location>
</feature>
<keyword evidence="1" id="KW-0472">Membrane</keyword>
<dbReference type="OrthoDB" id="10616127at2759"/>
<dbReference type="Proteomes" id="UP000887116">
    <property type="component" value="Unassembled WGS sequence"/>
</dbReference>
<feature type="transmembrane region" description="Helical" evidence="1">
    <location>
        <begin position="90"/>
        <end position="114"/>
    </location>
</feature>
<name>A0A8X6G034_TRICU</name>
<gene>
    <name evidence="2" type="primary">NCL1_24639</name>
    <name evidence="2" type="ORF">TNCT_59271</name>
</gene>
<evidence type="ECO:0000313" key="2">
    <source>
        <dbReference type="EMBL" id="GFQ71113.1"/>
    </source>
</evidence>
<feature type="transmembrane region" description="Helical" evidence="1">
    <location>
        <begin position="53"/>
        <end position="70"/>
    </location>
</feature>